<gene>
    <name evidence="5" type="ORF">I6U48_07725</name>
</gene>
<dbReference type="PIRSF" id="PIRSF000124">
    <property type="entry name" value="UDPglc_GDPman_dh"/>
    <property type="match status" value="1"/>
</dbReference>
<proteinExistence type="inferred from homology"/>
<keyword evidence="2 3" id="KW-0520">NAD</keyword>
<dbReference type="NCBIfam" id="TIGR03026">
    <property type="entry name" value="NDP-sugDHase"/>
    <property type="match status" value="1"/>
</dbReference>
<reference evidence="5" key="1">
    <citation type="submission" date="2020-12" db="EMBL/GenBank/DDBJ databases">
        <title>Clostridium thailandense sp. nov., a novel acetogenic bacterium isolated from peat land soil in Thailand.</title>
        <authorList>
            <person name="Chaikitkaew S."/>
            <person name="Birkeland N.K."/>
        </authorList>
    </citation>
    <scope>NUCLEOTIDE SEQUENCE</scope>
    <source>
        <strain evidence="5">PL3</strain>
    </source>
</reference>
<organism evidence="5 6">
    <name type="scientific">Clostridium thailandense</name>
    <dbReference type="NCBI Taxonomy" id="2794346"/>
    <lineage>
        <taxon>Bacteria</taxon>
        <taxon>Bacillati</taxon>
        <taxon>Bacillota</taxon>
        <taxon>Clostridia</taxon>
        <taxon>Eubacteriales</taxon>
        <taxon>Clostridiaceae</taxon>
        <taxon>Clostridium</taxon>
    </lineage>
</organism>
<dbReference type="Pfam" id="PF00984">
    <property type="entry name" value="UDPG_MGDP_dh"/>
    <property type="match status" value="1"/>
</dbReference>
<dbReference type="Pfam" id="PF03720">
    <property type="entry name" value="UDPG_MGDP_dh_C"/>
    <property type="match status" value="1"/>
</dbReference>
<sequence length="418" mass="47594">MIFVITVVGLGFVGLTTALGFSEKGYKVYGYDINKEKTRLIKDGKVPFYEENLEEVLNRNLNKNFLVSNNLEEAVQNSKYIFYCVGTPSDEEGNADLTYILNAVQDTLKIIKKVDSKIFIVKSTVPPSTTSAKIAPFIEKCGFEVGKNIGLANNPEFLREGCAWWDFINPDRIVIGQFDDETGKEVEKLYKIFNCPIFRVSLNTAEYIKYLSNTLLASMISFSNELSMIAYEIGDIDIKNAFEILHLDRRWSGSPANISTYVFPGCGFGGYCLPKDTKALYSLSEKLGFKAELLKSVIYVNKIIKKHIVDRVISEIKEDEYIGVLGLSFKSNSDDIRESPAKDIIEEMIKRGHNKIIAYDPIANENFKIAFKLPIEYAENIEDIVNKADKFVILTKWDEFKNDNKLNNKKIFDFRYIL</sequence>
<dbReference type="PANTHER" id="PTHR43750:SF3">
    <property type="entry name" value="UDP-GLUCOSE 6-DEHYDROGENASE TUAD"/>
    <property type="match status" value="1"/>
</dbReference>
<keyword evidence="6" id="KW-1185">Reference proteome</keyword>
<feature type="domain" description="UDP-glucose/GDP-mannose dehydrogenase C-terminal" evidence="4">
    <location>
        <begin position="323"/>
        <end position="417"/>
    </location>
</feature>
<dbReference type="InterPro" id="IPR017476">
    <property type="entry name" value="UDP-Glc/GDP-Man"/>
</dbReference>
<evidence type="ECO:0000256" key="1">
    <source>
        <dbReference type="ARBA" id="ARBA00023002"/>
    </source>
</evidence>
<dbReference type="InterPro" id="IPR014027">
    <property type="entry name" value="UDP-Glc/GDP-Man_DH_C"/>
</dbReference>
<dbReference type="PIRSF" id="PIRSF500134">
    <property type="entry name" value="UDPglc_DH_bac"/>
    <property type="match status" value="1"/>
</dbReference>
<evidence type="ECO:0000313" key="5">
    <source>
        <dbReference type="EMBL" id="MBV7272801.1"/>
    </source>
</evidence>
<dbReference type="InterPro" id="IPR028357">
    <property type="entry name" value="UDPglc_DH_bac"/>
</dbReference>
<dbReference type="Proteomes" id="UP000694308">
    <property type="component" value="Unassembled WGS sequence"/>
</dbReference>
<evidence type="ECO:0000256" key="3">
    <source>
        <dbReference type="PIRNR" id="PIRNR000124"/>
    </source>
</evidence>
<evidence type="ECO:0000313" key="6">
    <source>
        <dbReference type="Proteomes" id="UP000694308"/>
    </source>
</evidence>
<dbReference type="Pfam" id="PF03721">
    <property type="entry name" value="UDPG_MGDP_dh_N"/>
    <property type="match status" value="1"/>
</dbReference>
<comment type="similarity">
    <text evidence="3">Belongs to the UDP-glucose/GDP-mannose dehydrogenase family.</text>
</comment>
<dbReference type="InterPro" id="IPR014026">
    <property type="entry name" value="UDP-Glc/GDP-Man_DH_dimer"/>
</dbReference>
<dbReference type="PANTHER" id="PTHR43750">
    <property type="entry name" value="UDP-GLUCOSE 6-DEHYDROGENASE TUAD"/>
    <property type="match status" value="1"/>
</dbReference>
<dbReference type="GO" id="GO:0016616">
    <property type="term" value="F:oxidoreductase activity, acting on the CH-OH group of donors, NAD or NADP as acceptor"/>
    <property type="evidence" value="ECO:0007669"/>
    <property type="project" value="InterPro"/>
</dbReference>
<comment type="catalytic activity">
    <reaction evidence="3">
        <text>UDP-alpha-D-glucose + 2 NAD(+) + H2O = UDP-alpha-D-glucuronate + 2 NADH + 3 H(+)</text>
        <dbReference type="Rhea" id="RHEA:23596"/>
        <dbReference type="ChEBI" id="CHEBI:15377"/>
        <dbReference type="ChEBI" id="CHEBI:15378"/>
        <dbReference type="ChEBI" id="CHEBI:57540"/>
        <dbReference type="ChEBI" id="CHEBI:57945"/>
        <dbReference type="ChEBI" id="CHEBI:58052"/>
        <dbReference type="ChEBI" id="CHEBI:58885"/>
        <dbReference type="EC" id="1.1.1.22"/>
    </reaction>
</comment>
<dbReference type="InterPro" id="IPR001732">
    <property type="entry name" value="UDP-Glc/GDP-Man_DH_N"/>
</dbReference>
<dbReference type="EC" id="1.1.1.22" evidence="3"/>
<dbReference type="GO" id="GO:0051287">
    <property type="term" value="F:NAD binding"/>
    <property type="evidence" value="ECO:0007669"/>
    <property type="project" value="InterPro"/>
</dbReference>
<keyword evidence="1 3" id="KW-0560">Oxidoreductase</keyword>
<evidence type="ECO:0000259" key="4">
    <source>
        <dbReference type="SMART" id="SM00984"/>
    </source>
</evidence>
<dbReference type="AlphaFoldDB" id="A0A949TSZ9"/>
<comment type="caution">
    <text evidence="5">The sequence shown here is derived from an EMBL/GenBank/DDBJ whole genome shotgun (WGS) entry which is preliminary data.</text>
</comment>
<dbReference type="EMBL" id="JAEEGC010000033">
    <property type="protein sequence ID" value="MBV7272801.1"/>
    <property type="molecule type" value="Genomic_DNA"/>
</dbReference>
<evidence type="ECO:0000256" key="2">
    <source>
        <dbReference type="ARBA" id="ARBA00023027"/>
    </source>
</evidence>
<protein>
    <recommendedName>
        <fullName evidence="3">UDP-glucose 6-dehydrogenase</fullName>
        <ecNumber evidence="3">1.1.1.22</ecNumber>
    </recommendedName>
</protein>
<name>A0A949TSZ9_9CLOT</name>
<accession>A0A949TSZ9</accession>
<dbReference type="SMART" id="SM00984">
    <property type="entry name" value="UDPG_MGDP_dh_C"/>
    <property type="match status" value="1"/>
</dbReference>